<feature type="domain" description="MARVEL" evidence="7">
    <location>
        <begin position="1"/>
        <end position="111"/>
    </location>
</feature>
<organism evidence="8 9">
    <name type="scientific">Polistes dominula</name>
    <name type="common">European paper wasp</name>
    <name type="synonym">Vespa dominula</name>
    <dbReference type="NCBI Taxonomy" id="743375"/>
    <lineage>
        <taxon>Eukaryota</taxon>
        <taxon>Metazoa</taxon>
        <taxon>Ecdysozoa</taxon>
        <taxon>Arthropoda</taxon>
        <taxon>Hexapoda</taxon>
        <taxon>Insecta</taxon>
        <taxon>Pterygota</taxon>
        <taxon>Neoptera</taxon>
        <taxon>Endopterygota</taxon>
        <taxon>Hymenoptera</taxon>
        <taxon>Apocrita</taxon>
        <taxon>Aculeata</taxon>
        <taxon>Vespoidea</taxon>
        <taxon>Vespidae</taxon>
        <taxon>Polistinae</taxon>
        <taxon>Polistini</taxon>
        <taxon>Polistes</taxon>
    </lineage>
</organism>
<dbReference type="PANTHER" id="PTHR22776">
    <property type="entry name" value="MARVEL-CONTAINING POTENTIAL LIPID RAFT-ASSOCIATED PROTEIN"/>
    <property type="match status" value="1"/>
</dbReference>
<proteinExistence type="predicted"/>
<evidence type="ECO:0000256" key="1">
    <source>
        <dbReference type="ARBA" id="ARBA00004141"/>
    </source>
</evidence>
<evidence type="ECO:0000256" key="4">
    <source>
        <dbReference type="ARBA" id="ARBA00023136"/>
    </source>
</evidence>
<evidence type="ECO:0000256" key="2">
    <source>
        <dbReference type="ARBA" id="ARBA00022692"/>
    </source>
</evidence>
<evidence type="ECO:0000256" key="3">
    <source>
        <dbReference type="ARBA" id="ARBA00022989"/>
    </source>
</evidence>
<dbReference type="Pfam" id="PF01284">
    <property type="entry name" value="MARVEL"/>
    <property type="match status" value="1"/>
</dbReference>
<dbReference type="RefSeq" id="XP_015171775.1">
    <property type="nucleotide sequence ID" value="XM_015316289.1"/>
</dbReference>
<evidence type="ECO:0000259" key="7">
    <source>
        <dbReference type="PROSITE" id="PS51225"/>
    </source>
</evidence>
<keyword evidence="3 6" id="KW-1133">Transmembrane helix</keyword>
<feature type="transmembrane region" description="Helical" evidence="6">
    <location>
        <begin position="47"/>
        <end position="74"/>
    </location>
</feature>
<dbReference type="Proteomes" id="UP000694924">
    <property type="component" value="Unplaced"/>
</dbReference>
<protein>
    <submittedName>
        <fullName evidence="9">CKLF-like MARVEL transmembrane domain-containing protein 8</fullName>
    </submittedName>
</protein>
<name>A0ABM1HUY8_POLDO</name>
<sequence>MACVSPAYAGASHWFLFVATTAFIITLLWVFIYLLSIREVLKIPINWILTELLNTAADTVLYMIAFIAQLSLWSAVINSPHSTSNIVGGVFGILNTLAYAAGTYFLYIEWKSSGTQ</sequence>
<keyword evidence="2 5" id="KW-0812">Transmembrane</keyword>
<dbReference type="PANTHER" id="PTHR22776:SF97">
    <property type="entry name" value="RE01453P"/>
    <property type="match status" value="1"/>
</dbReference>
<keyword evidence="8" id="KW-1185">Reference proteome</keyword>
<dbReference type="InterPro" id="IPR050578">
    <property type="entry name" value="MARVEL-CKLF_proteins"/>
</dbReference>
<evidence type="ECO:0000313" key="9">
    <source>
        <dbReference type="RefSeq" id="XP_015171775.1"/>
    </source>
</evidence>
<evidence type="ECO:0000256" key="5">
    <source>
        <dbReference type="PROSITE-ProRule" id="PRU00581"/>
    </source>
</evidence>
<dbReference type="GeneID" id="107064040"/>
<accession>A0ABM1HUY8</accession>
<comment type="subcellular location">
    <subcellularLocation>
        <location evidence="1">Membrane</location>
        <topology evidence="1">Multi-pass membrane protein</topology>
    </subcellularLocation>
</comment>
<keyword evidence="4 5" id="KW-0472">Membrane</keyword>
<feature type="transmembrane region" description="Helical" evidence="6">
    <location>
        <begin position="86"/>
        <end position="107"/>
    </location>
</feature>
<gene>
    <name evidence="9" type="primary">LOC107064040</name>
</gene>
<dbReference type="PROSITE" id="PS51225">
    <property type="entry name" value="MARVEL"/>
    <property type="match status" value="1"/>
</dbReference>
<reference evidence="9" key="1">
    <citation type="submission" date="2025-08" db="UniProtKB">
        <authorList>
            <consortium name="RefSeq"/>
        </authorList>
    </citation>
    <scope>IDENTIFICATION</scope>
    <source>
        <tissue evidence="9">Whole body</tissue>
    </source>
</reference>
<feature type="transmembrane region" description="Helical" evidence="6">
    <location>
        <begin position="14"/>
        <end position="35"/>
    </location>
</feature>
<evidence type="ECO:0000313" key="8">
    <source>
        <dbReference type="Proteomes" id="UP000694924"/>
    </source>
</evidence>
<dbReference type="InterPro" id="IPR008253">
    <property type="entry name" value="Marvel"/>
</dbReference>
<evidence type="ECO:0000256" key="6">
    <source>
        <dbReference type="SAM" id="Phobius"/>
    </source>
</evidence>